<dbReference type="PRINTS" id="PR00081">
    <property type="entry name" value="GDHRDH"/>
</dbReference>
<protein>
    <submittedName>
        <fullName evidence="3">SDR family oxidoreductase</fullName>
    </submittedName>
</protein>
<evidence type="ECO:0000256" key="2">
    <source>
        <dbReference type="ARBA" id="ARBA00023002"/>
    </source>
</evidence>
<proteinExistence type="inferred from homology"/>
<dbReference type="SUPFAM" id="SSF51735">
    <property type="entry name" value="NAD(P)-binding Rossmann-fold domains"/>
    <property type="match status" value="1"/>
</dbReference>
<sequence>MCRALLEQGWTVLAHVRRSKQSCRLADLGAHLVEADLSSRDEVSDLVAQIISSTDRLDALVNNAALGYGPPGAVRHMTCDRFESRLAVNVLAPLALLKGLGGLLGEGGRVVNLASTNQELIDADDLQLAISWSRERSYRQSKALGLIVTEVFARRWAPQNVTVNAIHPGTRLPTKIVLESSVEPLGNLELGIETCVNQATAVSNGTGMFVRAGEETLRVDQLYPDRAANDAIVARLEGLLV</sequence>
<dbReference type="GO" id="GO:0016616">
    <property type="term" value="F:oxidoreductase activity, acting on the CH-OH group of donors, NAD or NADP as acceptor"/>
    <property type="evidence" value="ECO:0007669"/>
    <property type="project" value="TreeGrafter"/>
</dbReference>
<comment type="similarity">
    <text evidence="1">Belongs to the short-chain dehydrogenases/reductases (SDR) family.</text>
</comment>
<organism evidence="3 4">
    <name type="scientific">Rathayibacter toxicus</name>
    <dbReference type="NCBI Taxonomy" id="145458"/>
    <lineage>
        <taxon>Bacteria</taxon>
        <taxon>Bacillati</taxon>
        <taxon>Actinomycetota</taxon>
        <taxon>Actinomycetes</taxon>
        <taxon>Micrococcales</taxon>
        <taxon>Microbacteriaceae</taxon>
        <taxon>Rathayibacter</taxon>
    </lineage>
</organism>
<accession>A0A2S5Y8M3</accession>
<dbReference type="InterPro" id="IPR002347">
    <property type="entry name" value="SDR_fam"/>
</dbReference>
<keyword evidence="2" id="KW-0560">Oxidoreductase</keyword>
<dbReference type="AlphaFoldDB" id="A0A2S5Y8M3"/>
<evidence type="ECO:0000313" key="3">
    <source>
        <dbReference type="EMBL" id="PPI16251.1"/>
    </source>
</evidence>
<dbReference type="InterPro" id="IPR036291">
    <property type="entry name" value="NAD(P)-bd_dom_sf"/>
</dbReference>
<dbReference type="Gene3D" id="3.40.50.720">
    <property type="entry name" value="NAD(P)-binding Rossmann-like Domain"/>
    <property type="match status" value="1"/>
</dbReference>
<name>A0A2S5Y8M3_9MICO</name>
<evidence type="ECO:0000313" key="4">
    <source>
        <dbReference type="Proteomes" id="UP000237966"/>
    </source>
</evidence>
<evidence type="ECO:0000256" key="1">
    <source>
        <dbReference type="ARBA" id="ARBA00006484"/>
    </source>
</evidence>
<gene>
    <name evidence="3" type="ORF">C5C51_02260</name>
</gene>
<dbReference type="PANTHER" id="PTHR42760:SF133">
    <property type="entry name" value="3-OXOACYL-[ACYL-CARRIER-PROTEIN] REDUCTASE"/>
    <property type="match status" value="1"/>
</dbReference>
<dbReference type="PANTHER" id="PTHR42760">
    <property type="entry name" value="SHORT-CHAIN DEHYDROGENASES/REDUCTASES FAMILY MEMBER"/>
    <property type="match status" value="1"/>
</dbReference>
<comment type="caution">
    <text evidence="3">The sequence shown here is derived from an EMBL/GenBank/DDBJ whole genome shotgun (WGS) entry which is preliminary data.</text>
</comment>
<dbReference type="EMBL" id="PSWU01000004">
    <property type="protein sequence ID" value="PPI16251.1"/>
    <property type="molecule type" value="Genomic_DNA"/>
</dbReference>
<dbReference type="CDD" id="cd05233">
    <property type="entry name" value="SDR_c"/>
    <property type="match status" value="1"/>
</dbReference>
<dbReference type="Pfam" id="PF13561">
    <property type="entry name" value="adh_short_C2"/>
    <property type="match status" value="1"/>
</dbReference>
<reference evidence="3 4" key="1">
    <citation type="submission" date="2018-02" db="EMBL/GenBank/DDBJ databases">
        <title>Bacteriophage NCPPB3778 and a type I-E CRISPR drive the evolution of the US Biological Select Agent, Rathayibacter toxicus.</title>
        <authorList>
            <person name="Davis E.W.II."/>
            <person name="Tabima J.F."/>
            <person name="Weisberg A.J."/>
            <person name="Lopes L.D."/>
            <person name="Wiseman M.S."/>
            <person name="Wiseman M.S."/>
            <person name="Pupko T."/>
            <person name="Belcher M.S."/>
            <person name="Sechler A.J."/>
            <person name="Tancos M.A."/>
            <person name="Schroeder B.K."/>
            <person name="Murray T.D."/>
            <person name="Luster D.G."/>
            <person name="Schneider W.L."/>
            <person name="Rogers E."/>
            <person name="Andreote F.D."/>
            <person name="Grunwald N.J."/>
            <person name="Putnam M.L."/>
            <person name="Chang J.H."/>
        </authorList>
    </citation>
    <scope>NUCLEOTIDE SEQUENCE [LARGE SCALE GENOMIC DNA]</scope>
    <source>
        <strain evidence="3 4">FH99</strain>
    </source>
</reference>
<dbReference type="Proteomes" id="UP000237966">
    <property type="component" value="Unassembled WGS sequence"/>
</dbReference>